<evidence type="ECO:0000313" key="2">
    <source>
        <dbReference type="EMBL" id="OUM90757.1"/>
    </source>
</evidence>
<comment type="caution">
    <text evidence="2">The sequence shown here is derived from an EMBL/GenBank/DDBJ whole genome shotgun (WGS) entry which is preliminary data.</text>
</comment>
<evidence type="ECO:0008006" key="4">
    <source>
        <dbReference type="Google" id="ProtNLM"/>
    </source>
</evidence>
<protein>
    <recommendedName>
        <fullName evidence="4">HTH merR-type domain-containing protein</fullName>
    </recommendedName>
</protein>
<evidence type="ECO:0000256" key="1">
    <source>
        <dbReference type="SAM" id="Coils"/>
    </source>
</evidence>
<organism evidence="2 3">
    <name type="scientific">Bacillus thermozeamaize</name>
    <dbReference type="NCBI Taxonomy" id="230954"/>
    <lineage>
        <taxon>Bacteria</taxon>
        <taxon>Bacillati</taxon>
        <taxon>Bacillota</taxon>
        <taxon>Bacilli</taxon>
        <taxon>Bacillales</taxon>
        <taxon>Bacillaceae</taxon>
        <taxon>Bacillus</taxon>
    </lineage>
</organism>
<dbReference type="EMBL" id="LZRT01000010">
    <property type="protein sequence ID" value="OUM90757.1"/>
    <property type="molecule type" value="Genomic_DNA"/>
</dbReference>
<sequence length="210" mass="25024">MMEQQARTLKTEYGTRDLSEAFNMNPRKVRAWLDYFHEYIQPSTNDKGHWVVDQDGYQRFAEVVKAMEQPGASMNEVRKNLLRQESASGLAATSQDPDGEKVVPIRQDVSYQVLKQTLDMVTLLEERVSNMEMYQKDMLQKYDEVLQRQKEEHRQAITIHEDIRNLKEEMTDLREKVSNNFREMQFTIEMLELATRGHRRKKERRFKLFS</sequence>
<evidence type="ECO:0000313" key="3">
    <source>
        <dbReference type="Proteomes" id="UP000196475"/>
    </source>
</evidence>
<reference evidence="3" key="1">
    <citation type="submission" date="2016-06" db="EMBL/GenBank/DDBJ databases">
        <authorList>
            <person name="Nascimento L."/>
            <person name="Pereira R.V."/>
            <person name="Martins L.F."/>
            <person name="Quaggio R.B."/>
            <person name="Silva A.M."/>
            <person name="Setubal J.C."/>
        </authorList>
    </citation>
    <scope>NUCLEOTIDE SEQUENCE [LARGE SCALE GENOMIC DNA]</scope>
</reference>
<dbReference type="Proteomes" id="UP000196475">
    <property type="component" value="Unassembled WGS sequence"/>
</dbReference>
<dbReference type="AlphaFoldDB" id="A0A1Y3PX63"/>
<proteinExistence type="predicted"/>
<feature type="coiled-coil region" evidence="1">
    <location>
        <begin position="156"/>
        <end position="183"/>
    </location>
</feature>
<gene>
    <name evidence="2" type="ORF">BAA01_07195</name>
</gene>
<name>A0A1Y3PX63_9BACI</name>
<dbReference type="Gene3D" id="1.10.1660.10">
    <property type="match status" value="1"/>
</dbReference>
<accession>A0A1Y3PX63</accession>
<keyword evidence="1" id="KW-0175">Coiled coil</keyword>